<accession>D5V408</accession>
<feature type="domain" description="HTH tetR-type" evidence="5">
    <location>
        <begin position="4"/>
        <end position="64"/>
    </location>
</feature>
<dbReference type="HOGENOM" id="CLU_069356_28_1_7"/>
<dbReference type="GO" id="GO:0003677">
    <property type="term" value="F:DNA binding"/>
    <property type="evidence" value="ECO:0007669"/>
    <property type="project" value="UniProtKB-UniRule"/>
</dbReference>
<dbReference type="OrthoDB" id="9793734at2"/>
<dbReference type="RefSeq" id="WP_013134981.1">
    <property type="nucleotide sequence ID" value="NC_014166.1"/>
</dbReference>
<evidence type="ECO:0000259" key="5">
    <source>
        <dbReference type="PROSITE" id="PS50977"/>
    </source>
</evidence>
<evidence type="ECO:0000313" key="7">
    <source>
        <dbReference type="Proteomes" id="UP000000939"/>
    </source>
</evidence>
<evidence type="ECO:0000256" key="3">
    <source>
        <dbReference type="ARBA" id="ARBA00023163"/>
    </source>
</evidence>
<keyword evidence="2 4" id="KW-0238">DNA-binding</keyword>
<dbReference type="InterPro" id="IPR036271">
    <property type="entry name" value="Tet_transcr_reg_TetR-rel_C_sf"/>
</dbReference>
<evidence type="ECO:0000256" key="4">
    <source>
        <dbReference type="PROSITE-ProRule" id="PRU00335"/>
    </source>
</evidence>
<evidence type="ECO:0000313" key="6">
    <source>
        <dbReference type="EMBL" id="ADG92836.1"/>
    </source>
</evidence>
<dbReference type="PANTHER" id="PTHR47506">
    <property type="entry name" value="TRANSCRIPTIONAL REGULATORY PROTEIN"/>
    <property type="match status" value="1"/>
</dbReference>
<dbReference type="InterPro" id="IPR011075">
    <property type="entry name" value="TetR_C"/>
</dbReference>
<dbReference type="PROSITE" id="PS50977">
    <property type="entry name" value="HTH_TETR_2"/>
    <property type="match status" value="1"/>
</dbReference>
<dbReference type="InterPro" id="IPR001647">
    <property type="entry name" value="HTH_TetR"/>
</dbReference>
<dbReference type="AlphaFoldDB" id="D5V408"/>
<protein>
    <submittedName>
        <fullName evidence="6">Transcriptional regulator, TetR family</fullName>
    </submittedName>
</protein>
<dbReference type="KEGG" id="ant:Arnit_1177"/>
<dbReference type="STRING" id="572480.Arnit_1177"/>
<feature type="DNA-binding region" description="H-T-H motif" evidence="4">
    <location>
        <begin position="27"/>
        <end position="46"/>
    </location>
</feature>
<dbReference type="PROSITE" id="PS01081">
    <property type="entry name" value="HTH_TETR_1"/>
    <property type="match status" value="1"/>
</dbReference>
<gene>
    <name evidence="6" type="ordered locus">Arnit_1177</name>
</gene>
<name>D5V408_ARCNC</name>
<dbReference type="InterPro" id="IPR009057">
    <property type="entry name" value="Homeodomain-like_sf"/>
</dbReference>
<proteinExistence type="predicted"/>
<dbReference type="Proteomes" id="UP000000939">
    <property type="component" value="Chromosome"/>
</dbReference>
<reference evidence="6 7" key="1">
    <citation type="journal article" date="2010" name="Stand. Genomic Sci.">
        <title>Complete genome sequence of Arcobacter nitrofigilis type strain (CI).</title>
        <authorList>
            <person name="Pati A."/>
            <person name="Gronow S."/>
            <person name="Lapidus A."/>
            <person name="Copeland A."/>
            <person name="Glavina Del Rio T."/>
            <person name="Nolan M."/>
            <person name="Lucas S."/>
            <person name="Tice H."/>
            <person name="Cheng J.F."/>
            <person name="Han C."/>
            <person name="Chertkov O."/>
            <person name="Bruce D."/>
            <person name="Tapia R."/>
            <person name="Goodwin L."/>
            <person name="Pitluck S."/>
            <person name="Liolios K."/>
            <person name="Ivanova N."/>
            <person name="Mavromatis K."/>
            <person name="Chen A."/>
            <person name="Palaniappan K."/>
            <person name="Land M."/>
            <person name="Hauser L."/>
            <person name="Chang Y.J."/>
            <person name="Jeffries C.D."/>
            <person name="Detter J.C."/>
            <person name="Rohde M."/>
            <person name="Goker M."/>
            <person name="Bristow J."/>
            <person name="Eisen J.A."/>
            <person name="Markowitz V."/>
            <person name="Hugenholtz P."/>
            <person name="Klenk H.P."/>
            <person name="Kyrpides N.C."/>
        </authorList>
    </citation>
    <scope>NUCLEOTIDE SEQUENCE [LARGE SCALE GENOMIC DNA]</scope>
    <source>
        <strain evidence="7">ATCC 33309 / DSM 7299 / CCUG 15893 / LMG 7604 / NCTC 12251 / CI</strain>
    </source>
</reference>
<evidence type="ECO:0000256" key="1">
    <source>
        <dbReference type="ARBA" id="ARBA00023015"/>
    </source>
</evidence>
<keyword evidence="1" id="KW-0805">Transcription regulation</keyword>
<dbReference type="Pfam" id="PF16925">
    <property type="entry name" value="TetR_C_13"/>
    <property type="match status" value="1"/>
</dbReference>
<dbReference type="eggNOG" id="COG1309">
    <property type="taxonomic scope" value="Bacteria"/>
</dbReference>
<dbReference type="SUPFAM" id="SSF46689">
    <property type="entry name" value="Homeodomain-like"/>
    <property type="match status" value="1"/>
</dbReference>
<dbReference type="InterPro" id="IPR023772">
    <property type="entry name" value="DNA-bd_HTH_TetR-type_CS"/>
</dbReference>
<dbReference type="EMBL" id="CP001999">
    <property type="protein sequence ID" value="ADG92836.1"/>
    <property type="molecule type" value="Genomic_DNA"/>
</dbReference>
<keyword evidence="3" id="KW-0804">Transcription</keyword>
<evidence type="ECO:0000256" key="2">
    <source>
        <dbReference type="ARBA" id="ARBA00023125"/>
    </source>
</evidence>
<dbReference type="PRINTS" id="PR00455">
    <property type="entry name" value="HTHTETR"/>
</dbReference>
<organism evidence="6 7">
    <name type="scientific">Arcobacter nitrofigilis (strain ATCC 33309 / DSM 7299 / CCUG 15893 / LMG 7604 / NCTC 12251 / CI)</name>
    <name type="common">Campylobacter nitrofigilis</name>
    <dbReference type="NCBI Taxonomy" id="572480"/>
    <lineage>
        <taxon>Bacteria</taxon>
        <taxon>Pseudomonadati</taxon>
        <taxon>Campylobacterota</taxon>
        <taxon>Epsilonproteobacteria</taxon>
        <taxon>Campylobacterales</taxon>
        <taxon>Arcobacteraceae</taxon>
        <taxon>Arcobacter</taxon>
    </lineage>
</organism>
<dbReference type="Gene3D" id="1.10.357.10">
    <property type="entry name" value="Tetracycline Repressor, domain 2"/>
    <property type="match status" value="1"/>
</dbReference>
<dbReference type="Pfam" id="PF00440">
    <property type="entry name" value="TetR_N"/>
    <property type="match status" value="1"/>
</dbReference>
<sequence length="196" mass="22696" precursor="true">MEKINTKNRLIESAYNEIYENGYQGASLNTILKNANVHKGSMYHFFSTKKEMALCAIQEKIYAKFEERYERILNLDSNYLEALIEQLKDTSQRDFIRGCPIANIVQEMSNIDDEFKVIMEKIYYTFRKSIKNILDMAIEKKEMKECDTNKLSLYIASTLEGAILSAKATGNVQDYSDVIDMLAIFILSFKNCVDKK</sequence>
<keyword evidence="7" id="KW-1185">Reference proteome</keyword>
<dbReference type="SUPFAM" id="SSF48498">
    <property type="entry name" value="Tetracyclin repressor-like, C-terminal domain"/>
    <property type="match status" value="1"/>
</dbReference>
<dbReference type="PANTHER" id="PTHR47506:SF3">
    <property type="entry name" value="HTH-TYPE TRANSCRIPTIONAL REGULATOR LMRA"/>
    <property type="match status" value="1"/>
</dbReference>